<evidence type="ECO:0008006" key="5">
    <source>
        <dbReference type="Google" id="ProtNLM"/>
    </source>
</evidence>
<keyword evidence="1" id="KW-0677">Repeat</keyword>
<dbReference type="GO" id="GO:0009451">
    <property type="term" value="P:RNA modification"/>
    <property type="evidence" value="ECO:0007669"/>
    <property type="project" value="InterPro"/>
</dbReference>
<protein>
    <recommendedName>
        <fullName evidence="5">Pentatricopeptide repeat-containing protein</fullName>
    </recommendedName>
</protein>
<dbReference type="Pfam" id="PF13041">
    <property type="entry name" value="PPR_2"/>
    <property type="match status" value="2"/>
</dbReference>
<evidence type="ECO:0000313" key="4">
    <source>
        <dbReference type="Proteomes" id="UP001187471"/>
    </source>
</evidence>
<keyword evidence="4" id="KW-1185">Reference proteome</keyword>
<dbReference type="SUPFAM" id="SSF48452">
    <property type="entry name" value="TPR-like"/>
    <property type="match status" value="1"/>
</dbReference>
<dbReference type="PANTHER" id="PTHR47926:SF373">
    <property type="entry name" value="TETRATRICOPEPTIDE-LIKE HELICAL DOMAIN SUPERFAMILY, DYW DOMAIN-CONTAINING PROTEIN"/>
    <property type="match status" value="1"/>
</dbReference>
<dbReference type="NCBIfam" id="TIGR00756">
    <property type="entry name" value="PPR"/>
    <property type="match status" value="6"/>
</dbReference>
<dbReference type="FunFam" id="1.25.40.10:FF:000158">
    <property type="entry name" value="pentatricopeptide repeat-containing protein At2g33680"/>
    <property type="match status" value="1"/>
</dbReference>
<dbReference type="PANTHER" id="PTHR47926">
    <property type="entry name" value="PENTATRICOPEPTIDE REPEAT-CONTAINING PROTEIN"/>
    <property type="match status" value="1"/>
</dbReference>
<proteinExistence type="predicted"/>
<dbReference type="GO" id="GO:0099402">
    <property type="term" value="P:plant organ development"/>
    <property type="evidence" value="ECO:0007669"/>
    <property type="project" value="UniProtKB-ARBA"/>
</dbReference>
<dbReference type="PROSITE" id="PS51375">
    <property type="entry name" value="PPR"/>
    <property type="match status" value="5"/>
</dbReference>
<dbReference type="InterPro" id="IPR046848">
    <property type="entry name" value="E_motif"/>
</dbReference>
<comment type="caution">
    <text evidence="3">The sequence shown here is derived from an EMBL/GenBank/DDBJ whole genome shotgun (WGS) entry which is preliminary data.</text>
</comment>
<dbReference type="InterPro" id="IPR002885">
    <property type="entry name" value="PPR_rpt"/>
</dbReference>
<name>A0AA88UMA3_9ASTE</name>
<gene>
    <name evidence="3" type="ORF">RJ640_023647</name>
</gene>
<dbReference type="Pfam" id="PF20431">
    <property type="entry name" value="E_motif"/>
    <property type="match status" value="1"/>
</dbReference>
<evidence type="ECO:0000256" key="1">
    <source>
        <dbReference type="ARBA" id="ARBA00022737"/>
    </source>
</evidence>
<dbReference type="Pfam" id="PF01535">
    <property type="entry name" value="PPR"/>
    <property type="match status" value="6"/>
</dbReference>
<dbReference type="InterPro" id="IPR011990">
    <property type="entry name" value="TPR-like_helical_dom_sf"/>
</dbReference>
<dbReference type="GO" id="GO:0003723">
    <property type="term" value="F:RNA binding"/>
    <property type="evidence" value="ECO:0007669"/>
    <property type="project" value="InterPro"/>
</dbReference>
<feature type="repeat" description="PPR" evidence="2">
    <location>
        <begin position="126"/>
        <end position="156"/>
    </location>
</feature>
<dbReference type="InterPro" id="IPR046960">
    <property type="entry name" value="PPR_At4g14850-like_plant"/>
</dbReference>
<dbReference type="FunFam" id="1.25.40.10:FF:000125">
    <property type="entry name" value="Pentatricopeptide repeat-containing protein"/>
    <property type="match status" value="1"/>
</dbReference>
<accession>A0AA88UMA3</accession>
<evidence type="ECO:0000256" key="2">
    <source>
        <dbReference type="PROSITE-ProRule" id="PRU00708"/>
    </source>
</evidence>
<feature type="repeat" description="PPR" evidence="2">
    <location>
        <begin position="60"/>
        <end position="90"/>
    </location>
</feature>
<organism evidence="3 4">
    <name type="scientific">Escallonia rubra</name>
    <dbReference type="NCBI Taxonomy" id="112253"/>
    <lineage>
        <taxon>Eukaryota</taxon>
        <taxon>Viridiplantae</taxon>
        <taxon>Streptophyta</taxon>
        <taxon>Embryophyta</taxon>
        <taxon>Tracheophyta</taxon>
        <taxon>Spermatophyta</taxon>
        <taxon>Magnoliopsida</taxon>
        <taxon>eudicotyledons</taxon>
        <taxon>Gunneridae</taxon>
        <taxon>Pentapetalae</taxon>
        <taxon>asterids</taxon>
        <taxon>campanulids</taxon>
        <taxon>Escalloniales</taxon>
        <taxon>Escalloniaceae</taxon>
        <taxon>Escallonia</taxon>
    </lineage>
</organism>
<sequence>MAALIGHPIAPRCYRSFAKSSLVTLLSCLKLQSESQSHQYHTMNQSKTDLSMPRLDYTINVVTWTAMVSGYLRMDQVSEAEKLFHEMPDKNVVSWNAMVEGYVKNGRIDSALSLFEKMPEKNVVSWNTIMTALAQCGRIEEAESLFHKMPKRDVISWTAMVSGLSKMEELMKLGCFLIECLSGIFVECRDYGVAKKNLPSWNTMITGFIQNGDLRRARKMFNDMPQKNVISWTMLIAGYVQDGQDEEALYIFLEMLAANLVKPNQGPFNLAGVSEGKLIHQIISKTLYQDSDFVVCALINMYSKCGELVIARKMFDDGLKGQRDLVFWNGMIAAYAYHGCGRCAIYLFNEMQNMGIKPNDMTYVGLLTACSHAGLMEEGLKYFNKLVRDSSIQVREDHYACLVDLCVRAGRVKEAFDFLEQLPTKLSVFIWGALHAGCNVHENANIGNVAAKKLLEGEPENAGTYSLLSNIYASNGKWNEAAKMRRKAAIHGALNQYQYLMCSHRSAHFTPL</sequence>
<reference evidence="3" key="1">
    <citation type="submission" date="2022-12" db="EMBL/GenBank/DDBJ databases">
        <title>Draft genome assemblies for two species of Escallonia (Escalloniales).</title>
        <authorList>
            <person name="Chanderbali A."/>
            <person name="Dervinis C."/>
            <person name="Anghel I."/>
            <person name="Soltis D."/>
            <person name="Soltis P."/>
            <person name="Zapata F."/>
        </authorList>
    </citation>
    <scope>NUCLEOTIDE SEQUENCE</scope>
    <source>
        <strain evidence="3">UCBG92.1500</strain>
        <tissue evidence="3">Leaf</tissue>
    </source>
</reference>
<dbReference type="EMBL" id="JAVXUO010000990">
    <property type="protein sequence ID" value="KAK2987346.1"/>
    <property type="molecule type" value="Genomic_DNA"/>
</dbReference>
<feature type="repeat" description="PPR" evidence="2">
    <location>
        <begin position="91"/>
        <end position="125"/>
    </location>
</feature>
<dbReference type="Gene3D" id="1.25.40.10">
    <property type="entry name" value="Tetratricopeptide repeat domain"/>
    <property type="match status" value="4"/>
</dbReference>
<evidence type="ECO:0000313" key="3">
    <source>
        <dbReference type="EMBL" id="KAK2987346.1"/>
    </source>
</evidence>
<dbReference type="AlphaFoldDB" id="A0AA88UMA3"/>
<feature type="repeat" description="PPR" evidence="2">
    <location>
        <begin position="324"/>
        <end position="358"/>
    </location>
</feature>
<dbReference type="Proteomes" id="UP001187471">
    <property type="component" value="Unassembled WGS sequence"/>
</dbReference>
<feature type="repeat" description="PPR" evidence="2">
    <location>
        <begin position="197"/>
        <end position="231"/>
    </location>
</feature>